<accession>A0A8S5U1I7</accession>
<feature type="domain" description="Siphovirus-type tail component C-terminal" evidence="1">
    <location>
        <begin position="179"/>
        <end position="262"/>
    </location>
</feature>
<protein>
    <submittedName>
        <fullName evidence="2">Tail protein</fullName>
    </submittedName>
</protein>
<dbReference type="Gene3D" id="2.60.120.860">
    <property type="match status" value="1"/>
</dbReference>
<dbReference type="InterPro" id="IPR054738">
    <property type="entry name" value="Siphovirus-type_tail_C"/>
</dbReference>
<evidence type="ECO:0000313" key="2">
    <source>
        <dbReference type="EMBL" id="DAF88328.1"/>
    </source>
</evidence>
<dbReference type="EMBL" id="BK015984">
    <property type="protein sequence ID" value="DAF88328.1"/>
    <property type="molecule type" value="Genomic_DNA"/>
</dbReference>
<evidence type="ECO:0000259" key="1">
    <source>
        <dbReference type="Pfam" id="PF22768"/>
    </source>
</evidence>
<sequence length="279" mass="31283">MWQVFLNDFQINDQLIGMHLDEPIEGLAGLPAIRTSQGTNLGANGGWTTKQLYEPRFISFSGRIFGRTVAEVEDRRREFSTILAKIVRNKGTLRIITPAGHVYSTEVVLIGVEMPINKVLNLVEWKINLKADDPLLYDNSDGELLATIRKTRQGGFIVPFEFPLYISPDEQPATVNNSGNETILPNIIISTKATNPKIINRTTNQSMEITTVVKDGDKLEIDMKNKTILLDGMNIYDLQTAGSNFWGLIAGDNRIELQTDIQDERTEAELRFRSGFIGI</sequence>
<reference evidence="2" key="1">
    <citation type="journal article" date="2021" name="Proc. Natl. Acad. Sci. U.S.A.">
        <title>A Catalog of Tens of Thousands of Viruses from Human Metagenomes Reveals Hidden Associations with Chronic Diseases.</title>
        <authorList>
            <person name="Tisza M.J."/>
            <person name="Buck C.B."/>
        </authorList>
    </citation>
    <scope>NUCLEOTIDE SEQUENCE</scope>
    <source>
        <strain evidence="2">Ctu3o5</strain>
    </source>
</reference>
<proteinExistence type="predicted"/>
<dbReference type="Pfam" id="PF22768">
    <property type="entry name" value="SPP1_Dit"/>
    <property type="match status" value="1"/>
</dbReference>
<name>A0A8S5U1I7_9CAUD</name>
<organism evidence="2">
    <name type="scientific">Myoviridae sp. ctu3o5</name>
    <dbReference type="NCBI Taxonomy" id="2825198"/>
    <lineage>
        <taxon>Viruses</taxon>
        <taxon>Duplodnaviria</taxon>
        <taxon>Heunggongvirae</taxon>
        <taxon>Uroviricota</taxon>
        <taxon>Caudoviricetes</taxon>
    </lineage>
</organism>